<evidence type="ECO:0000313" key="1">
    <source>
        <dbReference type="EMBL" id="RIB27830.1"/>
    </source>
</evidence>
<reference evidence="1 2" key="1">
    <citation type="submission" date="2018-06" db="EMBL/GenBank/DDBJ databases">
        <title>Comparative genomics reveals the genomic features of Rhizophagus irregularis, R. cerebriforme, R. diaphanum and Gigaspora rosea, and their symbiotic lifestyle signature.</title>
        <authorList>
            <person name="Morin E."/>
            <person name="San Clemente H."/>
            <person name="Chen E.C.H."/>
            <person name="De La Providencia I."/>
            <person name="Hainaut M."/>
            <person name="Kuo A."/>
            <person name="Kohler A."/>
            <person name="Murat C."/>
            <person name="Tang N."/>
            <person name="Roy S."/>
            <person name="Loubradou J."/>
            <person name="Henrissat B."/>
            <person name="Grigoriev I.V."/>
            <person name="Corradi N."/>
            <person name="Roux C."/>
            <person name="Martin F.M."/>
        </authorList>
    </citation>
    <scope>NUCLEOTIDE SEQUENCE [LARGE SCALE GENOMIC DNA]</scope>
    <source>
        <strain evidence="1 2">DAOM 194757</strain>
    </source>
</reference>
<dbReference type="EMBL" id="QKWP01000086">
    <property type="protein sequence ID" value="RIB27830.1"/>
    <property type="molecule type" value="Genomic_DNA"/>
</dbReference>
<sequence>METCLEPVKLRDRQLGTGIIEIDELDIGPRLGHKLNARIDELWSDFIMDELDKLGIGMAGLVIDAFVLE</sequence>
<dbReference type="AlphaFoldDB" id="A0A397VZ91"/>
<name>A0A397VZ91_9GLOM</name>
<proteinExistence type="predicted"/>
<protein>
    <submittedName>
        <fullName evidence="1">Uncharacterized protein</fullName>
    </submittedName>
</protein>
<organism evidence="1 2">
    <name type="scientific">Gigaspora rosea</name>
    <dbReference type="NCBI Taxonomy" id="44941"/>
    <lineage>
        <taxon>Eukaryota</taxon>
        <taxon>Fungi</taxon>
        <taxon>Fungi incertae sedis</taxon>
        <taxon>Mucoromycota</taxon>
        <taxon>Glomeromycotina</taxon>
        <taxon>Glomeromycetes</taxon>
        <taxon>Diversisporales</taxon>
        <taxon>Gigasporaceae</taxon>
        <taxon>Gigaspora</taxon>
    </lineage>
</organism>
<evidence type="ECO:0000313" key="2">
    <source>
        <dbReference type="Proteomes" id="UP000266673"/>
    </source>
</evidence>
<comment type="caution">
    <text evidence="1">The sequence shown here is derived from an EMBL/GenBank/DDBJ whole genome shotgun (WGS) entry which is preliminary data.</text>
</comment>
<keyword evidence="2" id="KW-1185">Reference proteome</keyword>
<accession>A0A397VZ91</accession>
<gene>
    <name evidence="1" type="ORF">C2G38_2159582</name>
</gene>
<dbReference type="Proteomes" id="UP000266673">
    <property type="component" value="Unassembled WGS sequence"/>
</dbReference>